<sequence length="72" mass="8513">MNSIHPNKTISRIWAVILILSLFLILAGTFEFFQFDNPKTNNRISALGFILQVAYYGKEYYYKVILPKKKRR</sequence>
<organism evidence="2 3">
    <name type="scientific">Psychroserpens luteus</name>
    <dbReference type="NCBI Taxonomy" id="1434066"/>
    <lineage>
        <taxon>Bacteria</taxon>
        <taxon>Pseudomonadati</taxon>
        <taxon>Bacteroidota</taxon>
        <taxon>Flavobacteriia</taxon>
        <taxon>Flavobacteriales</taxon>
        <taxon>Flavobacteriaceae</taxon>
        <taxon>Psychroserpens</taxon>
    </lineage>
</organism>
<dbReference type="Proteomes" id="UP001597548">
    <property type="component" value="Unassembled WGS sequence"/>
</dbReference>
<accession>A0ABW5ZU94</accession>
<feature type="transmembrane region" description="Helical" evidence="1">
    <location>
        <begin position="12"/>
        <end position="32"/>
    </location>
</feature>
<evidence type="ECO:0000313" key="3">
    <source>
        <dbReference type="Proteomes" id="UP001597548"/>
    </source>
</evidence>
<dbReference type="RefSeq" id="WP_194508102.1">
    <property type="nucleotide sequence ID" value="NZ_JADILU010000004.1"/>
</dbReference>
<name>A0ABW5ZU94_9FLAO</name>
<keyword evidence="3" id="KW-1185">Reference proteome</keyword>
<dbReference type="EMBL" id="JBHUOS010000009">
    <property type="protein sequence ID" value="MFD2916091.1"/>
    <property type="molecule type" value="Genomic_DNA"/>
</dbReference>
<protein>
    <submittedName>
        <fullName evidence="2">Uncharacterized protein</fullName>
    </submittedName>
</protein>
<comment type="caution">
    <text evidence="2">The sequence shown here is derived from an EMBL/GenBank/DDBJ whole genome shotgun (WGS) entry which is preliminary data.</text>
</comment>
<gene>
    <name evidence="2" type="ORF">ACFS29_10615</name>
</gene>
<feature type="transmembrane region" description="Helical" evidence="1">
    <location>
        <begin position="44"/>
        <end position="62"/>
    </location>
</feature>
<keyword evidence="1" id="KW-0812">Transmembrane</keyword>
<evidence type="ECO:0000256" key="1">
    <source>
        <dbReference type="SAM" id="Phobius"/>
    </source>
</evidence>
<reference evidence="3" key="1">
    <citation type="journal article" date="2019" name="Int. J. Syst. Evol. Microbiol.">
        <title>The Global Catalogue of Microorganisms (GCM) 10K type strain sequencing project: providing services to taxonomists for standard genome sequencing and annotation.</title>
        <authorList>
            <consortium name="The Broad Institute Genomics Platform"/>
            <consortium name="The Broad Institute Genome Sequencing Center for Infectious Disease"/>
            <person name="Wu L."/>
            <person name="Ma J."/>
        </authorList>
    </citation>
    <scope>NUCLEOTIDE SEQUENCE [LARGE SCALE GENOMIC DNA]</scope>
    <source>
        <strain evidence="3">KCTC 32514</strain>
    </source>
</reference>
<proteinExistence type="predicted"/>
<keyword evidence="1" id="KW-0472">Membrane</keyword>
<evidence type="ECO:0000313" key="2">
    <source>
        <dbReference type="EMBL" id="MFD2916091.1"/>
    </source>
</evidence>
<keyword evidence="1" id="KW-1133">Transmembrane helix</keyword>